<evidence type="ECO:0000313" key="3">
    <source>
        <dbReference type="EMBL" id="CAB4885259.1"/>
    </source>
</evidence>
<dbReference type="InterPro" id="IPR006094">
    <property type="entry name" value="Oxid_FAD_bind_N"/>
</dbReference>
<accession>A0A6J7EYV9</accession>
<feature type="domain" description="FAD-binding PCMH-type" evidence="2">
    <location>
        <begin position="22"/>
        <end position="194"/>
    </location>
</feature>
<dbReference type="GO" id="GO:0071949">
    <property type="term" value="F:FAD binding"/>
    <property type="evidence" value="ECO:0007669"/>
    <property type="project" value="InterPro"/>
</dbReference>
<dbReference type="Pfam" id="PF01565">
    <property type="entry name" value="FAD_binding_4"/>
    <property type="match status" value="1"/>
</dbReference>
<dbReference type="InterPro" id="IPR010031">
    <property type="entry name" value="FAD_lactone_oxidase-like"/>
</dbReference>
<dbReference type="PANTHER" id="PTHR43762">
    <property type="entry name" value="L-GULONOLACTONE OXIDASE"/>
    <property type="match status" value="1"/>
</dbReference>
<dbReference type="PANTHER" id="PTHR43762:SF1">
    <property type="entry name" value="D-ARABINONO-1,4-LACTONE OXIDASE"/>
    <property type="match status" value="1"/>
</dbReference>
<evidence type="ECO:0000259" key="2">
    <source>
        <dbReference type="PROSITE" id="PS51387"/>
    </source>
</evidence>
<dbReference type="InterPro" id="IPR007173">
    <property type="entry name" value="ALO_C"/>
</dbReference>
<sequence length="458" mass="48635">MSAVSPLRLAQGEQLLTGWGRTAPSLATVHCPASVGDVEQAVAEAGGRGILARGLGRSYGDAAQSGGATVLDLKGLGSIELDAAAATVTAGAGASLDDILKQIVPAGFFVPVTPGTRMITVGGAIAADVHGKNHHLEGSFGSHVQRLGIVDGQGHRRELAPAGDAEVRESFWATVGGMGLTGIMTDATFDVIPITSSLISVDTERAVDLDDVMESMIANDDRYRYSVAWIDSMHPSGRGVITRGDHAPSDQLPAEDRQSALAYDPKVLATAPAFVPGGLLNKLTVRAFNEAWFRKAPKRREAELQPIAEFFHPLDFVQEWNRVYGPGGFVQYQFVVPDSASEIVGKALRKLRKVGAPSFLTVLKRFGPANAGPLSFPQPGWTLAADVPASVPGLGQALDQLDELVAGAGGRLYLAKDSRQSPDMLARTYPRLAEWQAIRDRMDPKGLFTSDLARRLSL</sequence>
<protein>
    <submittedName>
        <fullName evidence="3">Unannotated protein</fullName>
    </submittedName>
</protein>
<dbReference type="Pfam" id="PF04030">
    <property type="entry name" value="ALO"/>
    <property type="match status" value="1"/>
</dbReference>
<proteinExistence type="predicted"/>
<dbReference type="AlphaFoldDB" id="A0A6J7EYV9"/>
<dbReference type="InterPro" id="IPR036318">
    <property type="entry name" value="FAD-bd_PCMH-like_sf"/>
</dbReference>
<dbReference type="InterPro" id="IPR016166">
    <property type="entry name" value="FAD-bd_PCMH"/>
</dbReference>
<dbReference type="InterPro" id="IPR016169">
    <property type="entry name" value="FAD-bd_PCMH_sub2"/>
</dbReference>
<evidence type="ECO:0000256" key="1">
    <source>
        <dbReference type="ARBA" id="ARBA00023002"/>
    </source>
</evidence>
<dbReference type="GO" id="GO:0003885">
    <property type="term" value="F:D-arabinono-1,4-lactone oxidase activity"/>
    <property type="evidence" value="ECO:0007669"/>
    <property type="project" value="InterPro"/>
</dbReference>
<keyword evidence="1" id="KW-0560">Oxidoreductase</keyword>
<organism evidence="3">
    <name type="scientific">freshwater metagenome</name>
    <dbReference type="NCBI Taxonomy" id="449393"/>
    <lineage>
        <taxon>unclassified sequences</taxon>
        <taxon>metagenomes</taxon>
        <taxon>ecological metagenomes</taxon>
    </lineage>
</organism>
<gene>
    <name evidence="3" type="ORF">UFOPK3402_01726</name>
</gene>
<dbReference type="GO" id="GO:0016020">
    <property type="term" value="C:membrane"/>
    <property type="evidence" value="ECO:0007669"/>
    <property type="project" value="InterPro"/>
</dbReference>
<dbReference type="Gene3D" id="3.30.465.10">
    <property type="match status" value="1"/>
</dbReference>
<dbReference type="EMBL" id="CAFBLS010000263">
    <property type="protein sequence ID" value="CAB4885259.1"/>
    <property type="molecule type" value="Genomic_DNA"/>
</dbReference>
<reference evidence="3" key="1">
    <citation type="submission" date="2020-05" db="EMBL/GenBank/DDBJ databases">
        <authorList>
            <person name="Chiriac C."/>
            <person name="Salcher M."/>
            <person name="Ghai R."/>
            <person name="Kavagutti S V."/>
        </authorList>
    </citation>
    <scope>NUCLEOTIDE SEQUENCE</scope>
</reference>
<name>A0A6J7EYV9_9ZZZZ</name>
<dbReference type="SUPFAM" id="SSF56176">
    <property type="entry name" value="FAD-binding/transporter-associated domain-like"/>
    <property type="match status" value="1"/>
</dbReference>
<dbReference type="Gene3D" id="1.10.45.10">
    <property type="entry name" value="Vanillyl-alcohol Oxidase, Chain A, domain 4"/>
    <property type="match status" value="1"/>
</dbReference>
<dbReference type="PROSITE" id="PS51387">
    <property type="entry name" value="FAD_PCMH"/>
    <property type="match status" value="1"/>
</dbReference>
<dbReference type="InterPro" id="IPR016171">
    <property type="entry name" value="Vanillyl_alc_oxidase_C-sub2"/>
</dbReference>